<reference evidence="1 2" key="1">
    <citation type="journal article" date="2017" name="Nat. Commun.">
        <title>Genome assembly with in vitro proximity ligation data and whole-genome triplication in lettuce.</title>
        <authorList>
            <person name="Reyes-Chin-Wo S."/>
            <person name="Wang Z."/>
            <person name="Yang X."/>
            <person name="Kozik A."/>
            <person name="Arikit S."/>
            <person name="Song C."/>
            <person name="Xia L."/>
            <person name="Froenicke L."/>
            <person name="Lavelle D.O."/>
            <person name="Truco M.J."/>
            <person name="Xia R."/>
            <person name="Zhu S."/>
            <person name="Xu C."/>
            <person name="Xu H."/>
            <person name="Xu X."/>
            <person name="Cox K."/>
            <person name="Korf I."/>
            <person name="Meyers B.C."/>
            <person name="Michelmore R.W."/>
        </authorList>
    </citation>
    <scope>NUCLEOTIDE SEQUENCE [LARGE SCALE GENOMIC DNA]</scope>
    <source>
        <strain evidence="2">cv. Salinas</strain>
        <tissue evidence="1">Seedlings</tissue>
    </source>
</reference>
<sequence length="199" mass="23242">MDHITPLKKIDSIKDDFTINIWIIRHWNQKSKYDPNDTYSIDMIMMDEEARRELQYFFANEYQHWSERMERYLKRLGRDVWRSVEEGPHVPVLTPIQADGAQERLGGAWAAMNRPTNDDLEKMEKDAKAFYEISCGVGPDLGGPLALMAQTLQFKAPQYPYIVESSYQHSYENPPQSYEADVELDDEEEFQNVIALVSK</sequence>
<accession>A0A9R1VGG2</accession>
<protein>
    <submittedName>
        <fullName evidence="1">Uncharacterized protein</fullName>
    </submittedName>
</protein>
<proteinExistence type="predicted"/>
<keyword evidence="2" id="KW-1185">Reference proteome</keyword>
<evidence type="ECO:0000313" key="2">
    <source>
        <dbReference type="Proteomes" id="UP000235145"/>
    </source>
</evidence>
<comment type="caution">
    <text evidence="1">The sequence shown here is derived from an EMBL/GenBank/DDBJ whole genome shotgun (WGS) entry which is preliminary data.</text>
</comment>
<gene>
    <name evidence="1" type="ORF">LSAT_V11C500251970</name>
</gene>
<evidence type="ECO:0000313" key="1">
    <source>
        <dbReference type="EMBL" id="KAJ0204278.1"/>
    </source>
</evidence>
<organism evidence="1 2">
    <name type="scientific">Lactuca sativa</name>
    <name type="common">Garden lettuce</name>
    <dbReference type="NCBI Taxonomy" id="4236"/>
    <lineage>
        <taxon>Eukaryota</taxon>
        <taxon>Viridiplantae</taxon>
        <taxon>Streptophyta</taxon>
        <taxon>Embryophyta</taxon>
        <taxon>Tracheophyta</taxon>
        <taxon>Spermatophyta</taxon>
        <taxon>Magnoliopsida</taxon>
        <taxon>eudicotyledons</taxon>
        <taxon>Gunneridae</taxon>
        <taxon>Pentapetalae</taxon>
        <taxon>asterids</taxon>
        <taxon>campanulids</taxon>
        <taxon>Asterales</taxon>
        <taxon>Asteraceae</taxon>
        <taxon>Cichorioideae</taxon>
        <taxon>Cichorieae</taxon>
        <taxon>Lactucinae</taxon>
        <taxon>Lactuca</taxon>
    </lineage>
</organism>
<dbReference type="Proteomes" id="UP000235145">
    <property type="component" value="Unassembled WGS sequence"/>
</dbReference>
<dbReference type="AlphaFoldDB" id="A0A9R1VGG2"/>
<name>A0A9R1VGG2_LACSA</name>
<dbReference type="EMBL" id="NBSK02000005">
    <property type="protein sequence ID" value="KAJ0204278.1"/>
    <property type="molecule type" value="Genomic_DNA"/>
</dbReference>